<organism evidence="3 4">
    <name type="scientific">Galbibacter pacificus</name>
    <dbReference type="NCBI Taxonomy" id="2996052"/>
    <lineage>
        <taxon>Bacteria</taxon>
        <taxon>Pseudomonadati</taxon>
        <taxon>Bacteroidota</taxon>
        <taxon>Flavobacteriia</taxon>
        <taxon>Flavobacteriales</taxon>
        <taxon>Flavobacteriaceae</taxon>
        <taxon>Galbibacter</taxon>
    </lineage>
</organism>
<sequence length="170" mass="19358">MKKIILTAVVALVTFSCQQNKIAFVDNTKLINEYQEKIDIEAKYKTKIETFDKKTDSLSKAFQSEAQSFESEAKSLPQAKAQEKYNALLQKRQMMGQQLQMEEQQLSQESQKEIDSLIKKVRSFVQDYGKKQGYTFVLGSNDAGSVLYGEESKDITSDVLKALNDDYKAK</sequence>
<reference evidence="3" key="1">
    <citation type="submission" date="2022-11" db="EMBL/GenBank/DDBJ databases">
        <title>High-quality draft genome sequence of Galbibacter sp. strain CMA-7.</title>
        <authorList>
            <person name="Wei L."/>
            <person name="Dong C."/>
            <person name="Shao Z."/>
        </authorList>
    </citation>
    <scope>NUCLEOTIDE SEQUENCE</scope>
    <source>
        <strain evidence="3">CMA-7</strain>
    </source>
</reference>
<protein>
    <submittedName>
        <fullName evidence="3">OmpH family outer membrane protein</fullName>
    </submittedName>
</protein>
<dbReference type="RefSeq" id="WP_277900193.1">
    <property type="nucleotide sequence ID" value="NZ_JAPMUA010000003.1"/>
</dbReference>
<keyword evidence="4" id="KW-1185">Reference proteome</keyword>
<dbReference type="EMBL" id="JAPMUA010000003">
    <property type="protein sequence ID" value="MDG3585891.1"/>
    <property type="molecule type" value="Genomic_DNA"/>
</dbReference>
<keyword evidence="2" id="KW-0732">Signal</keyword>
<evidence type="ECO:0000313" key="4">
    <source>
        <dbReference type="Proteomes" id="UP001153642"/>
    </source>
</evidence>
<dbReference type="InterPro" id="IPR005632">
    <property type="entry name" value="Chaperone_Skp"/>
</dbReference>
<dbReference type="PANTHER" id="PTHR35089:SF1">
    <property type="entry name" value="CHAPERONE PROTEIN SKP"/>
    <property type="match status" value="1"/>
</dbReference>
<dbReference type="Pfam" id="PF03938">
    <property type="entry name" value="OmpH"/>
    <property type="match status" value="1"/>
</dbReference>
<dbReference type="Gene3D" id="3.30.910.20">
    <property type="entry name" value="Skp domain"/>
    <property type="match status" value="1"/>
</dbReference>
<gene>
    <name evidence="3" type="ORF">OSR52_08405</name>
</gene>
<proteinExistence type="inferred from homology"/>
<dbReference type="SUPFAM" id="SSF111384">
    <property type="entry name" value="OmpH-like"/>
    <property type="match status" value="1"/>
</dbReference>
<comment type="caution">
    <text evidence="3">The sequence shown here is derived from an EMBL/GenBank/DDBJ whole genome shotgun (WGS) entry which is preliminary data.</text>
</comment>
<dbReference type="InterPro" id="IPR024930">
    <property type="entry name" value="Skp_dom_sf"/>
</dbReference>
<dbReference type="PROSITE" id="PS51257">
    <property type="entry name" value="PROKAR_LIPOPROTEIN"/>
    <property type="match status" value="1"/>
</dbReference>
<dbReference type="PANTHER" id="PTHR35089">
    <property type="entry name" value="CHAPERONE PROTEIN SKP"/>
    <property type="match status" value="1"/>
</dbReference>
<evidence type="ECO:0000313" key="3">
    <source>
        <dbReference type="EMBL" id="MDG3585891.1"/>
    </source>
</evidence>
<evidence type="ECO:0000256" key="2">
    <source>
        <dbReference type="ARBA" id="ARBA00022729"/>
    </source>
</evidence>
<dbReference type="SMART" id="SM00935">
    <property type="entry name" value="OmpH"/>
    <property type="match status" value="1"/>
</dbReference>
<name>A0ABT6FS13_9FLAO</name>
<accession>A0ABT6FS13</accession>
<comment type="similarity">
    <text evidence="1">Belongs to the Skp family.</text>
</comment>
<evidence type="ECO:0000256" key="1">
    <source>
        <dbReference type="ARBA" id="ARBA00009091"/>
    </source>
</evidence>
<dbReference type="Proteomes" id="UP001153642">
    <property type="component" value="Unassembled WGS sequence"/>
</dbReference>